<evidence type="ECO:0000313" key="2">
    <source>
        <dbReference type="Proteomes" id="UP000295714"/>
    </source>
</evidence>
<dbReference type="OrthoDB" id="645138at2"/>
<dbReference type="RefSeq" id="WP_132702885.1">
    <property type="nucleotide sequence ID" value="NZ_SMGI01000001.1"/>
</dbReference>
<organism evidence="1 2">
    <name type="scientific">Winogradskyella wandonensis</name>
    <dbReference type="NCBI Taxonomy" id="1442586"/>
    <lineage>
        <taxon>Bacteria</taxon>
        <taxon>Pseudomonadati</taxon>
        <taxon>Bacteroidota</taxon>
        <taxon>Flavobacteriia</taxon>
        <taxon>Flavobacteriales</taxon>
        <taxon>Flavobacteriaceae</taxon>
        <taxon>Winogradskyella</taxon>
    </lineage>
</organism>
<dbReference type="Proteomes" id="UP000295714">
    <property type="component" value="Unassembled WGS sequence"/>
</dbReference>
<comment type="caution">
    <text evidence="1">The sequence shown here is derived from an EMBL/GenBank/DDBJ whole genome shotgun (WGS) entry which is preliminary data.</text>
</comment>
<protein>
    <submittedName>
        <fullName evidence="1">Uncharacterized protein</fullName>
    </submittedName>
</protein>
<dbReference type="AlphaFoldDB" id="A0A4R1KVR2"/>
<keyword evidence="2" id="KW-1185">Reference proteome</keyword>
<sequence>MAKLKSLLKIEGTLDDITFYKSEDGYLVRQKGGVSKNRIKNDPAFARTRENNAEFGYSASAGKTFRQAITPLLFDAKDAKVTSRVTKVMTQLKNLDTTSVRGQRQASIGLQTTAGKELLKDFEFNLRATIDSILFTDINLDTATGVITLVNLNPSQQIAKPTGATHVSFYGAMLNLDLDTGEKSLEISNTVNIPIDTTVQTVTLTPAVATGSGLSFYFLKVAFFQELNGAQYPLNNGAFNALKLLEVI</sequence>
<accession>A0A4R1KVR2</accession>
<evidence type="ECO:0000313" key="1">
    <source>
        <dbReference type="EMBL" id="TCK68807.1"/>
    </source>
</evidence>
<reference evidence="1 2" key="1">
    <citation type="journal article" date="2015" name="Stand. Genomic Sci.">
        <title>Genomic Encyclopedia of Bacterial and Archaeal Type Strains, Phase III: the genomes of soil and plant-associated and newly described type strains.</title>
        <authorList>
            <person name="Whitman W.B."/>
            <person name="Woyke T."/>
            <person name="Klenk H.P."/>
            <person name="Zhou Y."/>
            <person name="Lilburn T.G."/>
            <person name="Beck B.J."/>
            <person name="De Vos P."/>
            <person name="Vandamme P."/>
            <person name="Eisen J.A."/>
            <person name="Garrity G."/>
            <person name="Hugenholtz P."/>
            <person name="Kyrpides N.C."/>
        </authorList>
    </citation>
    <scope>NUCLEOTIDE SEQUENCE [LARGE SCALE GENOMIC DNA]</scope>
    <source>
        <strain evidence="1 2">CECT 8445</strain>
    </source>
</reference>
<dbReference type="EMBL" id="SMGI01000001">
    <property type="protein sequence ID" value="TCK68807.1"/>
    <property type="molecule type" value="Genomic_DNA"/>
</dbReference>
<proteinExistence type="predicted"/>
<gene>
    <name evidence="1" type="ORF">DFQ05_0317</name>
</gene>
<name>A0A4R1KVR2_9FLAO</name>